<organism evidence="1 2">
    <name type="scientific">Acetobacter pasteurianus</name>
    <name type="common">Acetobacter turbidans</name>
    <dbReference type="NCBI Taxonomy" id="438"/>
    <lineage>
        <taxon>Bacteria</taxon>
        <taxon>Pseudomonadati</taxon>
        <taxon>Pseudomonadota</taxon>
        <taxon>Alphaproteobacteria</taxon>
        <taxon>Acetobacterales</taxon>
        <taxon>Acetobacteraceae</taxon>
        <taxon>Acetobacter</taxon>
    </lineage>
</organism>
<protein>
    <submittedName>
        <fullName evidence="1">Uncharacterized protein</fullName>
    </submittedName>
</protein>
<dbReference type="Proteomes" id="UP000093796">
    <property type="component" value="Unassembled WGS sequence"/>
</dbReference>
<dbReference type="AlphaFoldDB" id="A0A1A0C4Y9"/>
<name>A0A1A0C4Y9_ACEPA</name>
<gene>
    <name evidence="1" type="ORF">SRCM100623_03027</name>
</gene>
<reference evidence="1 2" key="1">
    <citation type="submission" date="2016-05" db="EMBL/GenBank/DDBJ databases">
        <title>Genome sequencing of Acetobacter pasteurianus strain SRCM100623.</title>
        <authorList>
            <person name="Song Y.R."/>
        </authorList>
    </citation>
    <scope>NUCLEOTIDE SEQUENCE [LARGE SCALE GENOMIC DNA]</scope>
    <source>
        <strain evidence="1 2">SRCM100623</strain>
    </source>
</reference>
<evidence type="ECO:0000313" key="2">
    <source>
        <dbReference type="Proteomes" id="UP000093796"/>
    </source>
</evidence>
<evidence type="ECO:0000313" key="1">
    <source>
        <dbReference type="EMBL" id="OAZ58163.1"/>
    </source>
</evidence>
<accession>A0A1A0C4Y9</accession>
<dbReference type="EMBL" id="LYUD01000181">
    <property type="protein sequence ID" value="OAZ58163.1"/>
    <property type="molecule type" value="Genomic_DNA"/>
</dbReference>
<comment type="caution">
    <text evidence="1">The sequence shown here is derived from an EMBL/GenBank/DDBJ whole genome shotgun (WGS) entry which is preliminary data.</text>
</comment>
<proteinExistence type="predicted"/>
<sequence length="322" mass="35668">MVTGMSLLENALHSIQIGVEDLASKDKRRIISAVRNIQAGTLLLCKEKLRRMSPDRDCLLKQKLEPVIDQGGTMTWKGKGDKTVDVQGIKDRFKSLRISINWKHIDRITKIRNDMEHMFYKDGEALAREALSDAFISIRELLAVVLEEEPVDALGTECWQSLLENNTLFQQEMDSCRSSLQVIKWKTEGAREASQEFTCTDCGSKLIKQLDDSNTEQDSAMFMCSACGEEPDIVPLMVAGVDDACGTEAYIAATQGGEPPVGSCPECGEETYIFSEGGCALCGFDIPDDAQCTVCHAPLTLEEYEDGSGLCSYHRWVADKDD</sequence>
<dbReference type="PATRIC" id="fig|438.15.peg.3343"/>